<sequence>MKKPKYGKGENPPAPPKAKARAKANMASYHLSVKVGAKGKALPHANYIAREGDYKTRQGEKLEATEHGNMPEWAKENPSLFWQCADQYERKNGSTYREIEIALPRELTPEQRKDLVKEFVDQELGNKHAYTWAIHTPKASIEGGEQPHAHIMFSERTQDGINRSPDQFFKRYNSKNPDRGGCQKSNTAKTAEQRRTELTALRERFANLQNRHLEKNGHESRVDHRSNADRGIAQQPEKHLGWKGSKNPQFKDLILEYRESMKSLNAHVYYLPKHLDKLDKEQPQQQIQGEAEQAKVTIARRILKEKLKEQNRSPEDIKQAIDQFNKAMQDPRNVEKLLSAETKQAQEIKHQPQQSKGLER</sequence>
<evidence type="ECO:0000256" key="2">
    <source>
        <dbReference type="ARBA" id="ARBA00022971"/>
    </source>
</evidence>
<gene>
    <name evidence="5" type="ORF">L292_2652</name>
</gene>
<name>S7WWE1_ACIJU</name>
<dbReference type="Proteomes" id="UP000018420">
    <property type="component" value="Unassembled WGS sequence"/>
</dbReference>
<proteinExistence type="inferred from homology"/>
<evidence type="ECO:0000313" key="5">
    <source>
        <dbReference type="EMBL" id="EPR87495.1"/>
    </source>
</evidence>
<dbReference type="Pfam" id="PF03389">
    <property type="entry name" value="MobA_MobL"/>
    <property type="match status" value="1"/>
</dbReference>
<dbReference type="AlphaFoldDB" id="S7WWE1"/>
<evidence type="ECO:0000259" key="4">
    <source>
        <dbReference type="Pfam" id="PF03389"/>
    </source>
</evidence>
<feature type="region of interest" description="Disordered" evidence="3">
    <location>
        <begin position="171"/>
        <end position="194"/>
    </location>
</feature>
<dbReference type="InterPro" id="IPR005053">
    <property type="entry name" value="MobA_MobL"/>
</dbReference>
<accession>S7WWE1</accession>
<feature type="compositionally biased region" description="Polar residues" evidence="3">
    <location>
        <begin position="351"/>
        <end position="360"/>
    </location>
</feature>
<feature type="domain" description="MobA/MobL protein" evidence="4">
    <location>
        <begin position="47"/>
        <end position="245"/>
    </location>
</feature>
<keyword evidence="2" id="KW-0184">Conjugation</keyword>
<evidence type="ECO:0000313" key="6">
    <source>
        <dbReference type="Proteomes" id="UP000018420"/>
    </source>
</evidence>
<feature type="region of interest" description="Disordered" evidence="3">
    <location>
        <begin position="341"/>
        <end position="360"/>
    </location>
</feature>
<dbReference type="PATRIC" id="fig|1330047.3.peg.66"/>
<feature type="region of interest" description="Disordered" evidence="3">
    <location>
        <begin position="208"/>
        <end position="245"/>
    </location>
</feature>
<comment type="similarity">
    <text evidence="1">Belongs to the MobA/MobL family.</text>
</comment>
<feature type="region of interest" description="Disordered" evidence="3">
    <location>
        <begin position="1"/>
        <end position="25"/>
    </location>
</feature>
<evidence type="ECO:0000256" key="3">
    <source>
        <dbReference type="SAM" id="MobiDB-lite"/>
    </source>
</evidence>
<dbReference type="Gene3D" id="3.30.930.30">
    <property type="match status" value="1"/>
</dbReference>
<dbReference type="EMBL" id="ASYZ01000006">
    <property type="protein sequence ID" value="EPR87495.1"/>
    <property type="molecule type" value="Genomic_DNA"/>
</dbReference>
<protein>
    <submittedName>
        <fullName evidence="5">Mobilization protein</fullName>
    </submittedName>
</protein>
<comment type="caution">
    <text evidence="5">The sequence shown here is derived from an EMBL/GenBank/DDBJ whole genome shotgun (WGS) entry which is preliminary data.</text>
</comment>
<dbReference type="RefSeq" id="WP_020899870.1">
    <property type="nucleotide sequence ID" value="NZ_ASYZ01000006.1"/>
</dbReference>
<evidence type="ECO:0000256" key="1">
    <source>
        <dbReference type="ARBA" id="ARBA00010873"/>
    </source>
</evidence>
<reference evidence="5 6" key="1">
    <citation type="submission" date="2013-05" db="EMBL/GenBank/DDBJ databases">
        <title>Genome assembly of Acinetobacter junii MTCC 11364.</title>
        <authorList>
            <person name="Khatri I."/>
            <person name="Singh N.K."/>
            <person name="Subramanian S."/>
            <person name="Mayilraj S."/>
        </authorList>
    </citation>
    <scope>NUCLEOTIDE SEQUENCE [LARGE SCALE GENOMIC DNA]</scope>
    <source>
        <strain evidence="5 6">MTCC 11364</strain>
    </source>
</reference>
<feature type="compositionally biased region" description="Basic and acidic residues" evidence="3">
    <location>
        <begin position="208"/>
        <end position="228"/>
    </location>
</feature>
<organism evidence="5 6">
    <name type="scientific">Acinetobacter junii CIP 107470 = MTCC 11364</name>
    <dbReference type="NCBI Taxonomy" id="1217666"/>
    <lineage>
        <taxon>Bacteria</taxon>
        <taxon>Pseudomonadati</taxon>
        <taxon>Pseudomonadota</taxon>
        <taxon>Gammaproteobacteria</taxon>
        <taxon>Moraxellales</taxon>
        <taxon>Moraxellaceae</taxon>
        <taxon>Acinetobacter</taxon>
    </lineage>
</organism>